<dbReference type="EMBL" id="JACASF010000006">
    <property type="protein sequence ID" value="KAF6471718.1"/>
    <property type="molecule type" value="Genomic_DNA"/>
</dbReference>
<feature type="compositionally biased region" description="Polar residues" evidence="1">
    <location>
        <begin position="18"/>
        <end position="27"/>
    </location>
</feature>
<proteinExistence type="predicted"/>
<feature type="region of interest" description="Disordered" evidence="1">
    <location>
        <begin position="1"/>
        <end position="36"/>
    </location>
</feature>
<organism evidence="2 3">
    <name type="scientific">Molossus molossus</name>
    <name type="common">Pallas' mastiff bat</name>
    <name type="synonym">Vespertilio molossus</name>
    <dbReference type="NCBI Taxonomy" id="27622"/>
    <lineage>
        <taxon>Eukaryota</taxon>
        <taxon>Metazoa</taxon>
        <taxon>Chordata</taxon>
        <taxon>Craniata</taxon>
        <taxon>Vertebrata</taxon>
        <taxon>Euteleostomi</taxon>
        <taxon>Mammalia</taxon>
        <taxon>Eutheria</taxon>
        <taxon>Laurasiatheria</taxon>
        <taxon>Chiroptera</taxon>
        <taxon>Yangochiroptera</taxon>
        <taxon>Molossidae</taxon>
        <taxon>Molossus</taxon>
    </lineage>
</organism>
<reference evidence="2 3" key="1">
    <citation type="journal article" date="2020" name="Nature">
        <title>Six reference-quality genomes reveal evolution of bat adaptations.</title>
        <authorList>
            <person name="Jebb D."/>
            <person name="Huang Z."/>
            <person name="Pippel M."/>
            <person name="Hughes G.M."/>
            <person name="Lavrichenko K."/>
            <person name="Devanna P."/>
            <person name="Winkler S."/>
            <person name="Jermiin L.S."/>
            <person name="Skirmuntt E.C."/>
            <person name="Katzourakis A."/>
            <person name="Burkitt-Gray L."/>
            <person name="Ray D.A."/>
            <person name="Sullivan K.A.M."/>
            <person name="Roscito J.G."/>
            <person name="Kirilenko B.M."/>
            <person name="Davalos L.M."/>
            <person name="Corthals A.P."/>
            <person name="Power M.L."/>
            <person name="Jones G."/>
            <person name="Ransome R.D."/>
            <person name="Dechmann D.K.N."/>
            <person name="Locatelli A.G."/>
            <person name="Puechmaille S.J."/>
            <person name="Fedrigo O."/>
            <person name="Jarvis E.D."/>
            <person name="Hiller M."/>
            <person name="Vernes S.C."/>
            <person name="Myers E.W."/>
            <person name="Teeling E.C."/>
        </authorList>
    </citation>
    <scope>NUCLEOTIDE SEQUENCE [LARGE SCALE GENOMIC DNA]</scope>
    <source>
        <strain evidence="2">MMolMol1</strain>
        <tissue evidence="2">Muscle</tissue>
    </source>
</reference>
<dbReference type="AlphaFoldDB" id="A0A7J8HHW1"/>
<sequence>MLIGPPREEGDHAPPRSTKLSRQVVQPSPTPGVEREPCLHRAGRVVSQRVRDAQLMKRPRHEVQFCNRDVLFGFLLSTRQHLGAAGKCAQELGRGDGASGRQRAVCAGTDAAVNSRRRTEGDESSRL</sequence>
<keyword evidence="3" id="KW-1185">Reference proteome</keyword>
<comment type="caution">
    <text evidence="2">The sequence shown here is derived from an EMBL/GenBank/DDBJ whole genome shotgun (WGS) entry which is preliminary data.</text>
</comment>
<gene>
    <name evidence="2" type="ORF">HJG59_011084</name>
</gene>
<evidence type="ECO:0000313" key="2">
    <source>
        <dbReference type="EMBL" id="KAF6471718.1"/>
    </source>
</evidence>
<dbReference type="InParanoid" id="A0A7J8HHW1"/>
<evidence type="ECO:0000313" key="3">
    <source>
        <dbReference type="Proteomes" id="UP000550707"/>
    </source>
</evidence>
<feature type="compositionally biased region" description="Basic and acidic residues" evidence="1">
    <location>
        <begin position="1"/>
        <end position="14"/>
    </location>
</feature>
<dbReference type="Proteomes" id="UP000550707">
    <property type="component" value="Unassembled WGS sequence"/>
</dbReference>
<evidence type="ECO:0000256" key="1">
    <source>
        <dbReference type="SAM" id="MobiDB-lite"/>
    </source>
</evidence>
<accession>A0A7J8HHW1</accession>
<protein>
    <submittedName>
        <fullName evidence="2">Uncharacterized protein</fullName>
    </submittedName>
</protein>
<name>A0A7J8HHW1_MOLMO</name>